<proteinExistence type="predicted"/>
<dbReference type="AlphaFoldDB" id="E4UB81"/>
<dbReference type="Proteomes" id="UP000007038">
    <property type="component" value="Chromosome"/>
</dbReference>
<reference key="2">
    <citation type="submission" date="2010-11" db="EMBL/GenBank/DDBJ databases">
        <authorList>
            <person name="Lin H."/>
            <person name="Doddapaneni H.V."/>
            <person name="Lou B."/>
            <person name="Civerolo E.L."/>
            <person name="Chen C."/>
            <person name="Duan Y."/>
            <person name="Zhou L."/>
            <person name="Glynn J."/>
        </authorList>
    </citation>
    <scope>NUCLEOTIDE SEQUENCE</scope>
    <source>
        <strain>CLso-ZC1</strain>
    </source>
</reference>
<evidence type="ECO:0000313" key="2">
    <source>
        <dbReference type="Proteomes" id="UP000007038"/>
    </source>
</evidence>
<sequence length="90" mass="10781">MLERNIVKADSTVGVKSPKLKIKEFVTWMIENIEQYRRFHPIGTKARLAMEMMLFLGLRRSDVMRVGKQHIKDGFFRSKLKRKEHMLLYQ</sequence>
<dbReference type="RefSeq" id="WP_013462216.1">
    <property type="nucleotide sequence ID" value="NC_014774.1"/>
</dbReference>
<protein>
    <submittedName>
        <fullName evidence="1">Integrase</fullName>
    </submittedName>
</protein>
<dbReference type="eggNOG" id="COG0582">
    <property type="taxonomic scope" value="Bacteria"/>
</dbReference>
<reference evidence="1 2" key="3">
    <citation type="journal article" date="2011" name="PLoS ONE">
        <title>The Complete Genome Sequence of 'Candidatus Liberibacter solanacearum', the Bacterium Associated with Potato Zebra Chip Disease.</title>
        <authorList>
            <person name="Lin H."/>
            <person name="Lou B."/>
            <person name="Glynn J.M."/>
            <person name="Doddapaneni H."/>
            <person name="Civerolo E.L."/>
            <person name="Chen C."/>
            <person name="Duan Y."/>
            <person name="Zhou L."/>
            <person name="Vahling C.M."/>
        </authorList>
    </citation>
    <scope>NUCLEOTIDE SEQUENCE [LARGE SCALE GENOMIC DNA]</scope>
    <source>
        <strain evidence="1 2">CLso-ZC1</strain>
    </source>
</reference>
<name>E4UB81_LIBSC</name>
<evidence type="ECO:0000313" key="1">
    <source>
        <dbReference type="EMBL" id="ADR52560.1"/>
    </source>
</evidence>
<dbReference type="STRING" id="658172.CKC_04055"/>
<gene>
    <name evidence="1" type="ordered locus">CKC_04055</name>
</gene>
<dbReference type="EMBL" id="CP002371">
    <property type="protein sequence ID" value="ADR52560.1"/>
    <property type="molecule type" value="Genomic_DNA"/>
</dbReference>
<reference evidence="2" key="1">
    <citation type="submission" date="2010-11" db="EMBL/GenBank/DDBJ databases">
        <title>Complete genome sequence of Candidatus Liberibacter solanacearum CLso-ZC1.</title>
        <authorList>
            <person name="Lin H."/>
            <person name="Doddapaneni H.V."/>
            <person name="Lou B."/>
            <person name="Civerolo E.L."/>
            <person name="Chen C."/>
            <person name="Duan Y."/>
            <person name="Zhou L."/>
            <person name="Glynn J."/>
        </authorList>
    </citation>
    <scope>NUCLEOTIDE SEQUENCE [LARGE SCALE GENOMIC DNA]</scope>
    <source>
        <strain evidence="2">CLso-ZC1</strain>
    </source>
</reference>
<dbReference type="GeneID" id="96886619"/>
<accession>E4UB81</accession>
<dbReference type="KEGG" id="lso:CKC_04055"/>
<dbReference type="SUPFAM" id="SSF56349">
    <property type="entry name" value="DNA breaking-rejoining enzymes"/>
    <property type="match status" value="1"/>
</dbReference>
<dbReference type="InterPro" id="IPR011010">
    <property type="entry name" value="DNA_brk_join_enz"/>
</dbReference>
<dbReference type="GO" id="GO:0003677">
    <property type="term" value="F:DNA binding"/>
    <property type="evidence" value="ECO:0007669"/>
    <property type="project" value="InterPro"/>
</dbReference>
<dbReference type="HOGENOM" id="CLU_2437269_0_0_5"/>
<organism evidence="1 2">
    <name type="scientific">Liberibacter solanacearum (strain CLso-ZC1)</name>
    <dbReference type="NCBI Taxonomy" id="658172"/>
    <lineage>
        <taxon>Bacteria</taxon>
        <taxon>Pseudomonadati</taxon>
        <taxon>Pseudomonadota</taxon>
        <taxon>Alphaproteobacteria</taxon>
        <taxon>Hyphomicrobiales</taxon>
        <taxon>Rhizobiaceae</taxon>
        <taxon>Liberibacter</taxon>
    </lineage>
</organism>